<evidence type="ECO:0000313" key="3">
    <source>
        <dbReference type="Proteomes" id="UP000244336"/>
    </source>
</evidence>
<reference evidence="2 3" key="1">
    <citation type="submission" date="2018-04" db="EMBL/GenBank/DDBJ databases">
        <title>WGS assembly of Panicum hallii var. hallii HAL2.</title>
        <authorList>
            <person name="Lovell J."/>
            <person name="Jenkins J."/>
            <person name="Lowry D."/>
            <person name="Mamidi S."/>
            <person name="Sreedasyam A."/>
            <person name="Weng X."/>
            <person name="Barry K."/>
            <person name="Bonette J."/>
            <person name="Campitelli B."/>
            <person name="Daum C."/>
            <person name="Gordon S."/>
            <person name="Gould B."/>
            <person name="Lipzen A."/>
            <person name="MacQueen A."/>
            <person name="Palacio-Mejia J."/>
            <person name="Plott C."/>
            <person name="Shakirov E."/>
            <person name="Shu S."/>
            <person name="Yoshinaga Y."/>
            <person name="Zane M."/>
            <person name="Rokhsar D."/>
            <person name="Grimwood J."/>
            <person name="Schmutz J."/>
            <person name="Juenger T."/>
        </authorList>
    </citation>
    <scope>NUCLEOTIDE SEQUENCE [LARGE SCALE GENOMIC DNA]</scope>
    <source>
        <strain evidence="3">cv. HAL2</strain>
    </source>
</reference>
<proteinExistence type="predicted"/>
<accession>A0A2T7E0M1</accession>
<organism evidence="2 3">
    <name type="scientific">Panicum hallii var. hallii</name>
    <dbReference type="NCBI Taxonomy" id="1504633"/>
    <lineage>
        <taxon>Eukaryota</taxon>
        <taxon>Viridiplantae</taxon>
        <taxon>Streptophyta</taxon>
        <taxon>Embryophyta</taxon>
        <taxon>Tracheophyta</taxon>
        <taxon>Spermatophyta</taxon>
        <taxon>Magnoliopsida</taxon>
        <taxon>Liliopsida</taxon>
        <taxon>Poales</taxon>
        <taxon>Poaceae</taxon>
        <taxon>PACMAD clade</taxon>
        <taxon>Panicoideae</taxon>
        <taxon>Panicodae</taxon>
        <taxon>Paniceae</taxon>
        <taxon>Panicinae</taxon>
        <taxon>Panicum</taxon>
        <taxon>Panicum sect. Panicum</taxon>
    </lineage>
</organism>
<keyword evidence="3" id="KW-1185">Reference proteome</keyword>
<name>A0A2T7E0M1_9POAL</name>
<sequence>MKKQIGKRERLYLLFGEGDRDMRWLIEQGKRTDRWKVAGCCLACFGGGKFRKGREKSEMQLLVVVAAERKSEGNQMERGEQVCRIGEGNNCGSLDLELPVVSSSDWRSQRSERKSDRAAVLCSHGRSTTVAGLSRQSRHIGVTPSSRPAQRRSWRGANRTSATGLRYESPGHCFACRSSSRRLARSSWQPSARVAVAFSQVTSTAAGAEAGD</sequence>
<feature type="region of interest" description="Disordered" evidence="1">
    <location>
        <begin position="140"/>
        <end position="163"/>
    </location>
</feature>
<protein>
    <submittedName>
        <fullName evidence="2">Uncharacterized protein</fullName>
    </submittedName>
</protein>
<gene>
    <name evidence="2" type="ORF">GQ55_4G271700</name>
</gene>
<dbReference type="Gramene" id="PUZ61386">
    <property type="protein sequence ID" value="PUZ61386"/>
    <property type="gene ID" value="GQ55_4G271700"/>
</dbReference>
<dbReference type="EMBL" id="CM009752">
    <property type="protein sequence ID" value="PUZ61386.1"/>
    <property type="molecule type" value="Genomic_DNA"/>
</dbReference>
<evidence type="ECO:0000256" key="1">
    <source>
        <dbReference type="SAM" id="MobiDB-lite"/>
    </source>
</evidence>
<dbReference type="Proteomes" id="UP000244336">
    <property type="component" value="Chromosome 4"/>
</dbReference>
<evidence type="ECO:0000313" key="2">
    <source>
        <dbReference type="EMBL" id="PUZ61386.1"/>
    </source>
</evidence>
<dbReference type="AlphaFoldDB" id="A0A2T7E0M1"/>